<proteinExistence type="predicted"/>
<dbReference type="EMBL" id="MDYQ01000003">
    <property type="protein sequence ID" value="PRP89436.1"/>
    <property type="molecule type" value="Genomic_DNA"/>
</dbReference>
<accession>A0A2P6NZQ0</accession>
<name>A0A2P6NZQ0_9EUKA</name>
<evidence type="ECO:0000313" key="2">
    <source>
        <dbReference type="Proteomes" id="UP000241769"/>
    </source>
</evidence>
<evidence type="ECO:0000313" key="1">
    <source>
        <dbReference type="EMBL" id="PRP89436.1"/>
    </source>
</evidence>
<reference evidence="1 2" key="1">
    <citation type="journal article" date="2018" name="Genome Biol. Evol.">
        <title>Multiple Roots of Fruiting Body Formation in Amoebozoa.</title>
        <authorList>
            <person name="Hillmann F."/>
            <person name="Forbes G."/>
            <person name="Novohradska S."/>
            <person name="Ferling I."/>
            <person name="Riege K."/>
            <person name="Groth M."/>
            <person name="Westermann M."/>
            <person name="Marz M."/>
            <person name="Spaller T."/>
            <person name="Winckler T."/>
            <person name="Schaap P."/>
            <person name="Glockner G."/>
        </authorList>
    </citation>
    <scope>NUCLEOTIDE SEQUENCE [LARGE SCALE GENOMIC DNA]</scope>
    <source>
        <strain evidence="1 2">Jena</strain>
    </source>
</reference>
<comment type="caution">
    <text evidence="1">The sequence shown here is derived from an EMBL/GenBank/DDBJ whole genome shotgun (WGS) entry which is preliminary data.</text>
</comment>
<gene>
    <name evidence="1" type="ORF">PROFUN_01299</name>
</gene>
<protein>
    <submittedName>
        <fullName evidence="1">Uncharacterized protein</fullName>
    </submittedName>
</protein>
<sequence length="399" mass="44641">MNAVSWRGPLKSREISHLSGLPHIDHKHQPLQHATELYDTTMPVREKIRVLLSKSDRASAFSSSFLNRNHNVDPSDPNYAASIARCVRSELSCRSLIPSSYADYTYTGTLNDIPNITQCGNIKESELLMKKFWGDMLACYYPMGAEDLDLLIKQSSRDCKVNCIHKGENLHESSIEGSAFSYTGSHRGRKRMLKKKSKRELKSNEAPVLTETEGGTHIDGARQMILVIADGSEDSIRALHRAAAMIEDTDRDHVIIYTPWNEGLPGNIVEHHLQRQQKHMINEHDSIVLLKAKLREAACAISNHLADVLEQVKPEVIPSSVDLIRSPSQIDYTLIVPGTEDPAGTASIVAAKYNCDWLIIGKTEGEEEEGRERKTFELCGSDRFIAEVQRISGQKVMVV</sequence>
<dbReference type="InParanoid" id="A0A2P6NZQ0"/>
<dbReference type="AlphaFoldDB" id="A0A2P6NZQ0"/>
<keyword evidence="2" id="KW-1185">Reference proteome</keyword>
<dbReference type="Proteomes" id="UP000241769">
    <property type="component" value="Unassembled WGS sequence"/>
</dbReference>
<organism evidence="1 2">
    <name type="scientific">Planoprotostelium fungivorum</name>
    <dbReference type="NCBI Taxonomy" id="1890364"/>
    <lineage>
        <taxon>Eukaryota</taxon>
        <taxon>Amoebozoa</taxon>
        <taxon>Evosea</taxon>
        <taxon>Variosea</taxon>
        <taxon>Cavosteliida</taxon>
        <taxon>Cavosteliaceae</taxon>
        <taxon>Planoprotostelium</taxon>
    </lineage>
</organism>